<dbReference type="CDD" id="cd01392">
    <property type="entry name" value="HTH_LacI"/>
    <property type="match status" value="1"/>
</dbReference>
<evidence type="ECO:0000256" key="3">
    <source>
        <dbReference type="ARBA" id="ARBA00023163"/>
    </source>
</evidence>
<dbReference type="PANTHER" id="PTHR30146:SF109">
    <property type="entry name" value="HTH-TYPE TRANSCRIPTIONAL REGULATOR GALS"/>
    <property type="match status" value="1"/>
</dbReference>
<dbReference type="CDD" id="cd06267">
    <property type="entry name" value="PBP1_LacI_sugar_binding-like"/>
    <property type="match status" value="1"/>
</dbReference>
<keyword evidence="6" id="KW-1185">Reference proteome</keyword>
<feature type="domain" description="HTH lacI-type" evidence="4">
    <location>
        <begin position="17"/>
        <end position="69"/>
    </location>
</feature>
<keyword evidence="2 5" id="KW-0238">DNA-binding</keyword>
<dbReference type="PANTHER" id="PTHR30146">
    <property type="entry name" value="LACI-RELATED TRANSCRIPTIONAL REPRESSOR"/>
    <property type="match status" value="1"/>
</dbReference>
<dbReference type="SUPFAM" id="SSF53822">
    <property type="entry name" value="Periplasmic binding protein-like I"/>
    <property type="match status" value="1"/>
</dbReference>
<protein>
    <submittedName>
        <fullName evidence="5">LacI family DNA-binding transcriptional regulator</fullName>
    </submittedName>
</protein>
<dbReference type="Pfam" id="PF00356">
    <property type="entry name" value="LacI"/>
    <property type="match status" value="1"/>
</dbReference>
<evidence type="ECO:0000259" key="4">
    <source>
        <dbReference type="PROSITE" id="PS50932"/>
    </source>
</evidence>
<gene>
    <name evidence="5" type="ORF">ACFO0G_12460</name>
</gene>
<dbReference type="GO" id="GO:0003677">
    <property type="term" value="F:DNA binding"/>
    <property type="evidence" value="ECO:0007669"/>
    <property type="project" value="UniProtKB-KW"/>
</dbReference>
<comment type="caution">
    <text evidence="5">The sequence shown here is derived from an EMBL/GenBank/DDBJ whole genome shotgun (WGS) entry which is preliminary data.</text>
</comment>
<sequence length="352" mass="36994">MSGHKVSATPGPRATTVSAAAVARAAGVSPATVSYALNGKGGVSVETRRRIIGVANELGFRPRKSSSSSDPLRTRVVGLILPNIINPMYPRWAQGIISAAAESGYEVFVATTQDDAATLAQVTATLANRNVDGVILAAALREDATALRTLRTARIPYVCLSRRADFLQGDFVGIDDDAAATLLMEHMLGHGYRDIATVVGPRFSTASLTREQAFVRTAAIAGVTIGGEWKISTCVNNEGGRLAAERLFSSPNPPRAVVCGSDELAIGVMEYALAQGLRIPEDVAVAGCDGLAHSRSGLINLTSIVQPQQEMAQEAFAMLLRRIGSPSNTYSSSICPHRIHIGRTCGCNAPPA</sequence>
<dbReference type="Gene3D" id="1.10.260.40">
    <property type="entry name" value="lambda repressor-like DNA-binding domains"/>
    <property type="match status" value="1"/>
</dbReference>
<dbReference type="InterPro" id="IPR001761">
    <property type="entry name" value="Peripla_BP/Lac1_sug-bd_dom"/>
</dbReference>
<dbReference type="PROSITE" id="PS50932">
    <property type="entry name" value="HTH_LACI_2"/>
    <property type="match status" value="1"/>
</dbReference>
<keyword evidence="3" id="KW-0804">Transcription</keyword>
<dbReference type="EMBL" id="JBHSDQ010000004">
    <property type="protein sequence ID" value="MFC4396905.1"/>
    <property type="molecule type" value="Genomic_DNA"/>
</dbReference>
<name>A0ABV8WLV0_9MICC</name>
<evidence type="ECO:0000256" key="2">
    <source>
        <dbReference type="ARBA" id="ARBA00023125"/>
    </source>
</evidence>
<dbReference type="SUPFAM" id="SSF47413">
    <property type="entry name" value="lambda repressor-like DNA-binding domains"/>
    <property type="match status" value="1"/>
</dbReference>
<keyword evidence="1" id="KW-0805">Transcription regulation</keyword>
<dbReference type="InterPro" id="IPR000843">
    <property type="entry name" value="HTH_LacI"/>
</dbReference>
<dbReference type="Gene3D" id="3.40.50.2300">
    <property type="match status" value="2"/>
</dbReference>
<dbReference type="SMART" id="SM00354">
    <property type="entry name" value="HTH_LACI"/>
    <property type="match status" value="1"/>
</dbReference>
<evidence type="ECO:0000256" key="1">
    <source>
        <dbReference type="ARBA" id="ARBA00023015"/>
    </source>
</evidence>
<accession>A0ABV8WLV0</accession>
<evidence type="ECO:0000313" key="6">
    <source>
        <dbReference type="Proteomes" id="UP001595778"/>
    </source>
</evidence>
<dbReference type="InterPro" id="IPR028082">
    <property type="entry name" value="Peripla_BP_I"/>
</dbReference>
<organism evidence="5 6">
    <name type="scientific">Arthrobacter sedimenti</name>
    <dbReference type="NCBI Taxonomy" id="2694931"/>
    <lineage>
        <taxon>Bacteria</taxon>
        <taxon>Bacillati</taxon>
        <taxon>Actinomycetota</taxon>
        <taxon>Actinomycetes</taxon>
        <taxon>Micrococcales</taxon>
        <taxon>Micrococcaceae</taxon>
        <taxon>Arthrobacter</taxon>
    </lineage>
</organism>
<dbReference type="Proteomes" id="UP001595778">
    <property type="component" value="Unassembled WGS sequence"/>
</dbReference>
<dbReference type="InterPro" id="IPR010982">
    <property type="entry name" value="Lambda_DNA-bd_dom_sf"/>
</dbReference>
<reference evidence="6" key="1">
    <citation type="journal article" date="2019" name="Int. J. Syst. Evol. Microbiol.">
        <title>The Global Catalogue of Microorganisms (GCM) 10K type strain sequencing project: providing services to taxonomists for standard genome sequencing and annotation.</title>
        <authorList>
            <consortium name="The Broad Institute Genomics Platform"/>
            <consortium name="The Broad Institute Genome Sequencing Center for Infectious Disease"/>
            <person name="Wu L."/>
            <person name="Ma J."/>
        </authorList>
    </citation>
    <scope>NUCLEOTIDE SEQUENCE [LARGE SCALE GENOMIC DNA]</scope>
    <source>
        <strain evidence="6">PJ61</strain>
    </source>
</reference>
<dbReference type="Pfam" id="PF00532">
    <property type="entry name" value="Peripla_BP_1"/>
    <property type="match status" value="1"/>
</dbReference>
<dbReference type="RefSeq" id="WP_376977913.1">
    <property type="nucleotide sequence ID" value="NZ_JBHSDQ010000004.1"/>
</dbReference>
<proteinExistence type="predicted"/>
<evidence type="ECO:0000313" key="5">
    <source>
        <dbReference type="EMBL" id="MFC4396905.1"/>
    </source>
</evidence>